<dbReference type="EMBL" id="JAQGLA010000036">
    <property type="protein sequence ID" value="MDA3627963.1"/>
    <property type="molecule type" value="Genomic_DNA"/>
</dbReference>
<dbReference type="SUPFAM" id="SSF48179">
    <property type="entry name" value="6-phosphogluconate dehydrogenase C-terminal domain-like"/>
    <property type="match status" value="1"/>
</dbReference>
<dbReference type="PANTHER" id="PTHR43580">
    <property type="entry name" value="OXIDOREDUCTASE GLYR1-RELATED"/>
    <property type="match status" value="1"/>
</dbReference>
<dbReference type="InterPro" id="IPR015815">
    <property type="entry name" value="HIBADH-related"/>
</dbReference>
<dbReference type="Proteomes" id="UP001210380">
    <property type="component" value="Unassembled WGS sequence"/>
</dbReference>
<feature type="domain" description="6-phosphogluconate dehydrogenase NADP-binding" evidence="3">
    <location>
        <begin position="5"/>
        <end position="152"/>
    </location>
</feature>
<dbReference type="Pfam" id="PF21761">
    <property type="entry name" value="RedAm-like_C"/>
    <property type="match status" value="1"/>
</dbReference>
<evidence type="ECO:0000256" key="2">
    <source>
        <dbReference type="ARBA" id="ARBA00023002"/>
    </source>
</evidence>
<name>A0ABT4V2C8_9PSEU</name>
<evidence type="ECO:0000256" key="1">
    <source>
        <dbReference type="ARBA" id="ARBA00009080"/>
    </source>
</evidence>
<dbReference type="InterPro" id="IPR006115">
    <property type="entry name" value="6PGDH_NADP-bd"/>
</dbReference>
<reference evidence="5 6" key="1">
    <citation type="submission" date="2022-11" db="EMBL/GenBank/DDBJ databases">
        <title>Draft genome sequence of Saccharopolyspora sp. WRP15-2 isolated from rhizosphere soils of wild rice in Thailand.</title>
        <authorList>
            <person name="Duangmal K."/>
            <person name="Kammanee S."/>
            <person name="Muangham S."/>
        </authorList>
    </citation>
    <scope>NUCLEOTIDE SEQUENCE [LARGE SCALE GENOMIC DNA]</scope>
    <source>
        <strain evidence="5 6">WRP15-2</strain>
    </source>
</reference>
<dbReference type="InterPro" id="IPR013328">
    <property type="entry name" value="6PGD_dom2"/>
</dbReference>
<sequence>MNQSVTLIGLGPMGQAMVNVLLEDGHPVTVWNRTASRADGVVARGAVLAATPAEAVGASDLVLLSLTDYAAMYDILGPVEDLTGKVVVNLSSDTPDRAREAATWIEQRGGRFLTGGVLASAELVGAEPAKVFYSGPAELLEAHEQTLRLIGKPHHVGTDPGLAQLYYLAHIDLFLVTLAAYLHATALVGSAGVSAQEFLPWVVANLETNPLVLPAAAAQIDSGEHPGELGTARMMGASADHLLEASRAAGIDAELPGAIKAHYDRAIASGLGEGSWTGLIDVIRNAR</sequence>
<dbReference type="InterPro" id="IPR048666">
    <property type="entry name" value="RedAm-like_C"/>
</dbReference>
<evidence type="ECO:0000259" key="3">
    <source>
        <dbReference type="Pfam" id="PF03446"/>
    </source>
</evidence>
<accession>A0ABT4V2C8</accession>
<dbReference type="Gene3D" id="1.10.1040.10">
    <property type="entry name" value="N-(1-d-carboxylethyl)-l-norvaline Dehydrogenase, domain 2"/>
    <property type="match status" value="1"/>
</dbReference>
<evidence type="ECO:0000259" key="4">
    <source>
        <dbReference type="Pfam" id="PF21761"/>
    </source>
</evidence>
<organism evidence="5 6">
    <name type="scientific">Saccharopolyspora oryzae</name>
    <dbReference type="NCBI Taxonomy" id="2997343"/>
    <lineage>
        <taxon>Bacteria</taxon>
        <taxon>Bacillati</taxon>
        <taxon>Actinomycetota</taxon>
        <taxon>Actinomycetes</taxon>
        <taxon>Pseudonocardiales</taxon>
        <taxon>Pseudonocardiaceae</taxon>
        <taxon>Saccharopolyspora</taxon>
    </lineage>
</organism>
<dbReference type="InterPro" id="IPR008927">
    <property type="entry name" value="6-PGluconate_DH-like_C_sf"/>
</dbReference>
<dbReference type="Gene3D" id="3.40.50.720">
    <property type="entry name" value="NAD(P)-binding Rossmann-like Domain"/>
    <property type="match status" value="1"/>
</dbReference>
<dbReference type="Pfam" id="PF03446">
    <property type="entry name" value="NAD_binding_2"/>
    <property type="match status" value="1"/>
</dbReference>
<dbReference type="InterPro" id="IPR036291">
    <property type="entry name" value="NAD(P)-bd_dom_sf"/>
</dbReference>
<keyword evidence="2" id="KW-0560">Oxidoreductase</keyword>
<feature type="domain" description="NADPH-dependent reductive aminase-like C-terminal" evidence="4">
    <location>
        <begin position="159"/>
        <end position="284"/>
    </location>
</feature>
<dbReference type="RefSeq" id="WP_270950663.1">
    <property type="nucleotide sequence ID" value="NZ_JAQGLA010000036.1"/>
</dbReference>
<dbReference type="PANTHER" id="PTHR43580:SF2">
    <property type="entry name" value="CYTOKINE-LIKE NUCLEAR FACTOR N-PAC"/>
    <property type="match status" value="1"/>
</dbReference>
<evidence type="ECO:0000313" key="5">
    <source>
        <dbReference type="EMBL" id="MDA3627963.1"/>
    </source>
</evidence>
<gene>
    <name evidence="5" type="ORF">OU415_21190</name>
</gene>
<dbReference type="SUPFAM" id="SSF51735">
    <property type="entry name" value="NAD(P)-binding Rossmann-fold domains"/>
    <property type="match status" value="1"/>
</dbReference>
<dbReference type="InterPro" id="IPR051265">
    <property type="entry name" value="HIBADH-related_NP60_sf"/>
</dbReference>
<proteinExistence type="inferred from homology"/>
<evidence type="ECO:0000313" key="6">
    <source>
        <dbReference type="Proteomes" id="UP001210380"/>
    </source>
</evidence>
<dbReference type="PIRSF" id="PIRSF000103">
    <property type="entry name" value="HIBADH"/>
    <property type="match status" value="1"/>
</dbReference>
<comment type="caution">
    <text evidence="5">The sequence shown here is derived from an EMBL/GenBank/DDBJ whole genome shotgun (WGS) entry which is preliminary data.</text>
</comment>
<protein>
    <submittedName>
        <fullName evidence="5">NAD(P)-binding domain-containing protein</fullName>
    </submittedName>
</protein>
<comment type="similarity">
    <text evidence="1">Belongs to the HIBADH-related family.</text>
</comment>
<keyword evidence="6" id="KW-1185">Reference proteome</keyword>